<gene>
    <name evidence="1" type="ORF">METUNv1_01040</name>
</gene>
<name>F5R9W4_METUF</name>
<organism evidence="1 2">
    <name type="scientific">Methyloversatilis universalis (strain ATCC BAA-1314 / DSM 25237 / JCM 13912 / CCUG 52030 / FAM5)</name>
    <dbReference type="NCBI Taxonomy" id="1000565"/>
    <lineage>
        <taxon>Bacteria</taxon>
        <taxon>Pseudomonadati</taxon>
        <taxon>Pseudomonadota</taxon>
        <taxon>Betaproteobacteria</taxon>
        <taxon>Nitrosomonadales</taxon>
        <taxon>Sterolibacteriaceae</taxon>
        <taxon>Methyloversatilis</taxon>
    </lineage>
</organism>
<dbReference type="EMBL" id="AFHG01000033">
    <property type="protein sequence ID" value="EGK72630.1"/>
    <property type="molecule type" value="Genomic_DNA"/>
</dbReference>
<dbReference type="Proteomes" id="UP000005019">
    <property type="component" value="Unassembled WGS sequence"/>
</dbReference>
<dbReference type="STRING" id="1000565.METUNv1_01040"/>
<protein>
    <submittedName>
        <fullName evidence="1">Uncharacterized protein</fullName>
    </submittedName>
</protein>
<dbReference type="AlphaFoldDB" id="F5R9W4"/>
<keyword evidence="2" id="KW-1185">Reference proteome</keyword>
<proteinExistence type="predicted"/>
<accession>F5R9W4</accession>
<evidence type="ECO:0000313" key="2">
    <source>
        <dbReference type="Proteomes" id="UP000005019"/>
    </source>
</evidence>
<comment type="caution">
    <text evidence="1">The sequence shown here is derived from an EMBL/GenBank/DDBJ whole genome shotgun (WGS) entry which is preliminary data.</text>
</comment>
<reference evidence="1 2" key="1">
    <citation type="journal article" date="2011" name="J. Bacteriol.">
        <title>Genome sequence of Methyloversatilis universalis FAM5T, a methylotrophic representative of the order Rhodocyclales.</title>
        <authorList>
            <person name="Kittichotirat W."/>
            <person name="Good N.M."/>
            <person name="Hall R."/>
            <person name="Bringel F."/>
            <person name="Lajus A."/>
            <person name="Medigue C."/>
            <person name="Smalley N.E."/>
            <person name="Beck D."/>
            <person name="Bumgarner R."/>
            <person name="Vuilleumier S."/>
            <person name="Kalyuzhnaya M.G."/>
        </authorList>
    </citation>
    <scope>NUCLEOTIDE SEQUENCE [LARGE SCALE GENOMIC DNA]</scope>
    <source>
        <strain evidence="2">ATCC BAA-1314 / JCM 13912 / FAM5</strain>
    </source>
</reference>
<evidence type="ECO:0000313" key="1">
    <source>
        <dbReference type="EMBL" id="EGK72630.1"/>
    </source>
</evidence>
<sequence>MEHRISHALFSSSSDSEIALLHACRRHVGFHRHSVAIQAYRLTDPVSLDCRSGSERCAPRAD</sequence>